<gene>
    <name evidence="1" type="ORF">EII21_06715</name>
</gene>
<keyword evidence="2" id="KW-1185">Reference proteome</keyword>
<name>A0A3P2A3Z1_9NEIS</name>
<reference evidence="1 2" key="1">
    <citation type="submission" date="2018-11" db="EMBL/GenBank/DDBJ databases">
        <title>Genomes From Bacteria Associated with the Canine Oral Cavity: a Test Case for Automated Genome-Based Taxonomic Assignment.</title>
        <authorList>
            <person name="Coil D.A."/>
            <person name="Jospin G."/>
            <person name="Darling A.E."/>
            <person name="Wallis C."/>
            <person name="Davis I.J."/>
            <person name="Harris S."/>
            <person name="Eisen J.A."/>
            <person name="Holcombe L.J."/>
            <person name="O'Flynn C."/>
        </authorList>
    </citation>
    <scope>NUCLEOTIDE SEQUENCE [LARGE SCALE GENOMIC DNA]</scope>
    <source>
        <strain evidence="1 2">COT-280</strain>
    </source>
</reference>
<dbReference type="OrthoDB" id="9922385at2"/>
<sequence>MTFDFILSRAGQTIGHITWFCGGDDGNGTLKGDHQAVSELQQAVKTGIRQAWRGAFPLPRRVIVQDPINYISQMVTVIEQAGFDMPDILLPYTAAEQRKQRMQAEEPPPADGVVCY</sequence>
<accession>A0A3P2A3Z1</accession>
<dbReference type="AlphaFoldDB" id="A0A3P2A3Z1"/>
<protein>
    <submittedName>
        <fullName evidence="1">Uncharacterized protein</fullName>
    </submittedName>
</protein>
<proteinExistence type="predicted"/>
<organism evidence="1 2">
    <name type="scientific">Conchiformibius steedae</name>
    <dbReference type="NCBI Taxonomy" id="153493"/>
    <lineage>
        <taxon>Bacteria</taxon>
        <taxon>Pseudomonadati</taxon>
        <taxon>Pseudomonadota</taxon>
        <taxon>Betaproteobacteria</taxon>
        <taxon>Neisseriales</taxon>
        <taxon>Neisseriaceae</taxon>
        <taxon>Conchiformibius</taxon>
    </lineage>
</organism>
<dbReference type="Proteomes" id="UP000269923">
    <property type="component" value="Unassembled WGS sequence"/>
</dbReference>
<dbReference type="EMBL" id="RQYC01000008">
    <property type="protein sequence ID" value="RRD90104.1"/>
    <property type="molecule type" value="Genomic_DNA"/>
</dbReference>
<evidence type="ECO:0000313" key="1">
    <source>
        <dbReference type="EMBL" id="RRD90104.1"/>
    </source>
</evidence>
<dbReference type="RefSeq" id="WP_124794981.1">
    <property type="nucleotide sequence ID" value="NZ_RQYC01000008.1"/>
</dbReference>
<evidence type="ECO:0000313" key="2">
    <source>
        <dbReference type="Proteomes" id="UP000269923"/>
    </source>
</evidence>
<comment type="caution">
    <text evidence="1">The sequence shown here is derived from an EMBL/GenBank/DDBJ whole genome shotgun (WGS) entry which is preliminary data.</text>
</comment>